<protein>
    <submittedName>
        <fullName evidence="2">Putative reductive dehalogenase anchoring protein (RdhB)</fullName>
    </submittedName>
</protein>
<evidence type="ECO:0000256" key="1">
    <source>
        <dbReference type="SAM" id="Phobius"/>
    </source>
</evidence>
<keyword evidence="1" id="KW-1133">Transmembrane helix</keyword>
<reference evidence="2" key="1">
    <citation type="journal article" date="2014" name="Front. Microbiol.">
        <title>High frequency of phylogenetically diverse reductive dehalogenase-homologous genes in deep subseafloor sedimentary metagenomes.</title>
        <authorList>
            <person name="Kawai M."/>
            <person name="Futagami T."/>
            <person name="Toyoda A."/>
            <person name="Takaki Y."/>
            <person name="Nishi S."/>
            <person name="Hori S."/>
            <person name="Arai W."/>
            <person name="Tsubouchi T."/>
            <person name="Morono Y."/>
            <person name="Uchiyama I."/>
            <person name="Ito T."/>
            <person name="Fujiyama A."/>
            <person name="Inagaki F."/>
            <person name="Takami H."/>
        </authorList>
    </citation>
    <scope>NUCLEOTIDE SEQUENCE</scope>
    <source>
        <strain evidence="2">Expedition CK06-06</strain>
    </source>
</reference>
<gene>
    <name evidence="2" type="ORF">S12H4_13306</name>
</gene>
<proteinExistence type="predicted"/>
<name>X1S469_9ZZZZ</name>
<feature type="transmembrane region" description="Helical" evidence="1">
    <location>
        <begin position="6"/>
        <end position="28"/>
    </location>
</feature>
<dbReference type="EMBL" id="BARW01006338">
    <property type="protein sequence ID" value="GAI87837.1"/>
    <property type="molecule type" value="Genomic_DNA"/>
</dbReference>
<dbReference type="AlphaFoldDB" id="X1S469"/>
<keyword evidence="1" id="KW-0812">Transmembrane</keyword>
<sequence>MGFLNFPWGWLLVGILATSGVWWLATWLRSRKISLRWYEWLVGVIATLL</sequence>
<keyword evidence="1" id="KW-0472">Membrane</keyword>
<accession>X1S469</accession>
<organism evidence="2">
    <name type="scientific">marine sediment metagenome</name>
    <dbReference type="NCBI Taxonomy" id="412755"/>
    <lineage>
        <taxon>unclassified sequences</taxon>
        <taxon>metagenomes</taxon>
        <taxon>ecological metagenomes</taxon>
    </lineage>
</organism>
<evidence type="ECO:0000313" key="2">
    <source>
        <dbReference type="EMBL" id="GAI87837.1"/>
    </source>
</evidence>
<feature type="non-terminal residue" evidence="2">
    <location>
        <position position="49"/>
    </location>
</feature>
<comment type="caution">
    <text evidence="2">The sequence shown here is derived from an EMBL/GenBank/DDBJ whole genome shotgun (WGS) entry which is preliminary data.</text>
</comment>